<proteinExistence type="predicted"/>
<keyword evidence="3" id="KW-1185">Reference proteome</keyword>
<comment type="caution">
    <text evidence="2">The sequence shown here is derived from an EMBL/GenBank/DDBJ whole genome shotgun (WGS) entry which is preliminary data.</text>
</comment>
<protein>
    <recommendedName>
        <fullName evidence="4">Transmembrane protein</fullName>
    </recommendedName>
</protein>
<evidence type="ECO:0000256" key="1">
    <source>
        <dbReference type="SAM" id="Phobius"/>
    </source>
</evidence>
<name>A0A8S1RXZ4_PAROT</name>
<gene>
    <name evidence="2" type="ORF">POCTA_138.1.T0030304</name>
</gene>
<organism evidence="2 3">
    <name type="scientific">Paramecium octaurelia</name>
    <dbReference type="NCBI Taxonomy" id="43137"/>
    <lineage>
        <taxon>Eukaryota</taxon>
        <taxon>Sar</taxon>
        <taxon>Alveolata</taxon>
        <taxon>Ciliophora</taxon>
        <taxon>Intramacronucleata</taxon>
        <taxon>Oligohymenophorea</taxon>
        <taxon>Peniculida</taxon>
        <taxon>Parameciidae</taxon>
        <taxon>Paramecium</taxon>
    </lineage>
</organism>
<evidence type="ECO:0000313" key="2">
    <source>
        <dbReference type="EMBL" id="CAD8132183.1"/>
    </source>
</evidence>
<dbReference type="AlphaFoldDB" id="A0A8S1RXZ4"/>
<sequence length="217" mass="25884">MIRIIKDLQIYSLIFHILQQTIQTLSAFHLCQSHILSAFFFNLLFIALILQIEIRNLVFYKFFIIIYIYTQFIYHYNIPTPFYVLEFKTPTSHFCNNKQNREKSTQIPTYFEIYKRWIAEMKAKKVLGIKKKIKKKIYIIFIDEEYLGSPQNTNSFLLKKHQPLETNNGAEVQPPGSMLSYLLNEKKIDHQSNNPNNFESIKDTLELPQLPNNYYQI</sequence>
<feature type="transmembrane region" description="Helical" evidence="1">
    <location>
        <begin position="27"/>
        <end position="50"/>
    </location>
</feature>
<keyword evidence="1" id="KW-0812">Transmembrane</keyword>
<evidence type="ECO:0000313" key="3">
    <source>
        <dbReference type="Proteomes" id="UP000683925"/>
    </source>
</evidence>
<dbReference type="OrthoDB" id="309434at2759"/>
<keyword evidence="1" id="KW-0472">Membrane</keyword>
<dbReference type="OMA" id="KRWIAEM"/>
<feature type="transmembrane region" description="Helical" evidence="1">
    <location>
        <begin position="57"/>
        <end position="76"/>
    </location>
</feature>
<evidence type="ECO:0008006" key="4">
    <source>
        <dbReference type="Google" id="ProtNLM"/>
    </source>
</evidence>
<accession>A0A8S1RXZ4</accession>
<reference evidence="2" key="1">
    <citation type="submission" date="2021-01" db="EMBL/GenBank/DDBJ databases">
        <authorList>
            <consortium name="Genoscope - CEA"/>
            <person name="William W."/>
        </authorList>
    </citation>
    <scope>NUCLEOTIDE SEQUENCE</scope>
</reference>
<dbReference type="EMBL" id="CAJJDP010000001">
    <property type="protein sequence ID" value="CAD8132183.1"/>
    <property type="molecule type" value="Genomic_DNA"/>
</dbReference>
<keyword evidence="1" id="KW-1133">Transmembrane helix</keyword>
<dbReference type="Proteomes" id="UP000683925">
    <property type="component" value="Unassembled WGS sequence"/>
</dbReference>